<dbReference type="RefSeq" id="XP_004357195.1">
    <property type="nucleotide sequence ID" value="XM_004357139.1"/>
</dbReference>
<dbReference type="AlphaFoldDB" id="L8HIL1"/>
<keyword evidence="2" id="KW-1185">Reference proteome</keyword>
<proteinExistence type="predicted"/>
<name>L8HIL1_ACACF</name>
<organism evidence="1 2">
    <name type="scientific">Acanthamoeba castellanii (strain ATCC 30010 / Neff)</name>
    <dbReference type="NCBI Taxonomy" id="1257118"/>
    <lineage>
        <taxon>Eukaryota</taxon>
        <taxon>Amoebozoa</taxon>
        <taxon>Discosea</taxon>
        <taxon>Longamoebia</taxon>
        <taxon>Centramoebida</taxon>
        <taxon>Acanthamoebidae</taxon>
        <taxon>Acanthamoeba</taxon>
    </lineage>
</organism>
<protein>
    <submittedName>
        <fullName evidence="1">Uncharacterized protein</fullName>
    </submittedName>
</protein>
<evidence type="ECO:0000313" key="1">
    <source>
        <dbReference type="EMBL" id="ELR25040.1"/>
    </source>
</evidence>
<dbReference type="VEuPathDB" id="AmoebaDB:ACA1_110540"/>
<dbReference type="KEGG" id="acan:ACA1_110540"/>
<dbReference type="Proteomes" id="UP000011083">
    <property type="component" value="Unassembled WGS sequence"/>
</dbReference>
<dbReference type="EMBL" id="KB007806">
    <property type="protein sequence ID" value="ELR25040.1"/>
    <property type="molecule type" value="Genomic_DNA"/>
</dbReference>
<reference evidence="1 2" key="1">
    <citation type="journal article" date="2013" name="Genome Biol.">
        <title>Genome of Acanthamoeba castellanii highlights extensive lateral gene transfer and early evolution of tyrosine kinase signaling.</title>
        <authorList>
            <person name="Clarke M."/>
            <person name="Lohan A.J."/>
            <person name="Liu B."/>
            <person name="Lagkouvardos I."/>
            <person name="Roy S."/>
            <person name="Zafar N."/>
            <person name="Bertelli C."/>
            <person name="Schilde C."/>
            <person name="Kianianmomeni A."/>
            <person name="Burglin T.R."/>
            <person name="Frech C."/>
            <person name="Turcotte B."/>
            <person name="Kopec K.O."/>
            <person name="Synnott J.M."/>
            <person name="Choo C."/>
            <person name="Paponov I."/>
            <person name="Finkler A."/>
            <person name="Soon Heng Tan C."/>
            <person name="Hutchins A.P."/>
            <person name="Weinmeier T."/>
            <person name="Rattei T."/>
            <person name="Chu J.S."/>
            <person name="Gimenez G."/>
            <person name="Irimia M."/>
            <person name="Rigden D.J."/>
            <person name="Fitzpatrick D.A."/>
            <person name="Lorenzo-Morales J."/>
            <person name="Bateman A."/>
            <person name="Chiu C.H."/>
            <person name="Tang P."/>
            <person name="Hegemann P."/>
            <person name="Fromm H."/>
            <person name="Raoult D."/>
            <person name="Greub G."/>
            <person name="Miranda-Saavedra D."/>
            <person name="Chen N."/>
            <person name="Nash P."/>
            <person name="Ginger M.L."/>
            <person name="Horn M."/>
            <person name="Schaap P."/>
            <person name="Caler L."/>
            <person name="Loftus B."/>
        </authorList>
    </citation>
    <scope>NUCLEOTIDE SEQUENCE [LARGE SCALE GENOMIC DNA]</scope>
    <source>
        <strain evidence="1 2">Neff</strain>
    </source>
</reference>
<dbReference type="GeneID" id="14926081"/>
<evidence type="ECO:0000313" key="2">
    <source>
        <dbReference type="Proteomes" id="UP000011083"/>
    </source>
</evidence>
<accession>L8HIL1</accession>
<gene>
    <name evidence="1" type="ORF">ACA1_110540</name>
</gene>
<sequence length="263" mass="29981">MAFNNEDLPAYVHGDLTAYLKLSGMRPENRDQLRCIQQRLFSLQLAEPYRAKENVDVLLVTNTNTTHEEVKAWERLLANVGLPNVTSWNLSLYEGVSFTYRRLDGGTLIEDMKGKLVIFLNNNYTRGAEDSKEAITDLPARCGVTSTPSAELKGLRRERMRAERRTARDHLLSEFVRPASGVAPGSQYVQDNWLKVGKVMTKADFEARRPQEQPDVVLKEVRSVFKSDEERERAIGKLERFREGIKKSLQSHDTTVGKGKERI</sequence>